<comment type="caution">
    <text evidence="2">The sequence shown here is derived from an EMBL/GenBank/DDBJ whole genome shotgun (WGS) entry which is preliminary data.</text>
</comment>
<dbReference type="AlphaFoldDB" id="A0A077NXA0"/>
<keyword evidence="1" id="KW-0812">Transmembrane</keyword>
<keyword evidence="1" id="KW-1133">Transmembrane helix</keyword>
<accession>A0A077NXA0</accession>
<reference evidence="2" key="1">
    <citation type="submission" date="2013-07" db="EMBL/GenBank/DDBJ databases">
        <title>Sub-species coevolution in mutualistic symbiosis.</title>
        <authorList>
            <person name="Murfin K."/>
            <person name="Klassen J."/>
            <person name="Lee M."/>
            <person name="Forst S."/>
            <person name="Stock P."/>
            <person name="Goodrich-Blair H."/>
        </authorList>
    </citation>
    <scope>NUCLEOTIDE SEQUENCE [LARGE SCALE GENOMIC DNA]</scope>
    <source>
        <strain evidence="2">Oregonense</strain>
    </source>
</reference>
<organism evidence="2">
    <name type="scientific">Xenorhabdus bovienii str. oregonense</name>
    <dbReference type="NCBI Taxonomy" id="1398202"/>
    <lineage>
        <taxon>Bacteria</taxon>
        <taxon>Pseudomonadati</taxon>
        <taxon>Pseudomonadota</taxon>
        <taxon>Gammaproteobacteria</taxon>
        <taxon>Enterobacterales</taxon>
        <taxon>Morganellaceae</taxon>
        <taxon>Xenorhabdus</taxon>
    </lineage>
</organism>
<evidence type="ECO:0000256" key="1">
    <source>
        <dbReference type="SAM" id="Phobius"/>
    </source>
</evidence>
<sequence>MENAFARVKHFRVIATRYDNFERNYASILALEFIIVWLPMWVE</sequence>
<dbReference type="EMBL" id="CBSX010000163">
    <property type="protein sequence ID" value="CDH06782.1"/>
    <property type="molecule type" value="Genomic_DNA"/>
</dbReference>
<keyword evidence="1" id="KW-0472">Membrane</keyword>
<name>A0A077NXA0_XENBV</name>
<dbReference type="Proteomes" id="UP000028483">
    <property type="component" value="Unassembled WGS sequence"/>
</dbReference>
<dbReference type="HOGENOM" id="CLU_055261_13_4_6"/>
<gene>
    <name evidence="2" type="ORF">XBO1_2450005</name>
</gene>
<evidence type="ECO:0000313" key="2">
    <source>
        <dbReference type="EMBL" id="CDH06782.1"/>
    </source>
</evidence>
<feature type="transmembrane region" description="Helical" evidence="1">
    <location>
        <begin position="25"/>
        <end position="42"/>
    </location>
</feature>
<proteinExistence type="predicted"/>
<protein>
    <submittedName>
        <fullName evidence="2">Transposase</fullName>
    </submittedName>
</protein>